<evidence type="ECO:0000256" key="3">
    <source>
        <dbReference type="ARBA" id="ARBA00022741"/>
    </source>
</evidence>
<sequence length="324" mass="36748">MEPHSFARTSRDNTTVESVVRQTAPIGRFAPSPTGRLHAGNLFAAVVAWCLAHREGGKMVLRIEDLDPERSRTEYADAIMRDYEWIGLTWDFGPYWQHDREEAYRAAYERLEREGLVYPCFCSRADLHAASAPHFGEKLVYPGTCRGLSNAERQERAQRKDPSWRLIVPDKDVTFDDILQGSQQQNLARECGDFVVRRADGAFAYQLAVVLDDAEQGVTQVARGIDLLPSTPQQIYLQSLLGLPHPEYAHFPLMVNESGRRLSKRDHDASIDELRDRFHTPERLLGRMAFVAGMMPNDAPLTLEEFAREADFTKLGGRISAEWS</sequence>
<comment type="function">
    <text evidence="7">Catalyzes the tRNA-independent activation of glutamate in presence of ATP and the subsequent transfer of glutamate onto a tRNA(Asp). Glutamate is transferred on the 2-amino-5-(4,5-dihydroxy-2-cyclopenten-1-yl) moiety of the queuosine in the wobble position of the QUC anticodon.</text>
</comment>
<proteinExistence type="inferred from homology"/>
<evidence type="ECO:0000256" key="4">
    <source>
        <dbReference type="ARBA" id="ARBA00022833"/>
    </source>
</evidence>
<dbReference type="Pfam" id="PF00749">
    <property type="entry name" value="tRNA-synt_1c"/>
    <property type="match status" value="1"/>
</dbReference>
<keyword evidence="4 7" id="KW-0862">Zinc</keyword>
<feature type="binding site" evidence="7">
    <location>
        <position position="141"/>
    </location>
    <ligand>
        <name>Zn(2+)</name>
        <dbReference type="ChEBI" id="CHEBI:29105"/>
    </ligand>
</feature>
<dbReference type="NCBIfam" id="TIGR03838">
    <property type="entry name" value="queuosine_YadB"/>
    <property type="match status" value="1"/>
</dbReference>
<keyword evidence="2 7" id="KW-0479">Metal-binding</keyword>
<reference evidence="10" key="2">
    <citation type="journal article" date="2021" name="PeerJ">
        <title>Extensive microbial diversity within the chicken gut microbiome revealed by metagenomics and culture.</title>
        <authorList>
            <person name="Gilroy R."/>
            <person name="Ravi A."/>
            <person name="Getino M."/>
            <person name="Pursley I."/>
            <person name="Horton D.L."/>
            <person name="Alikhan N.F."/>
            <person name="Baker D."/>
            <person name="Gharbi K."/>
            <person name="Hall N."/>
            <person name="Watson M."/>
            <person name="Adriaenssens E.M."/>
            <person name="Foster-Nyarko E."/>
            <person name="Jarju S."/>
            <person name="Secka A."/>
            <person name="Antonio M."/>
            <person name="Oren A."/>
            <person name="Chaudhuri R.R."/>
            <person name="La Ragione R."/>
            <person name="Hildebrand F."/>
            <person name="Pallen M.J."/>
        </authorList>
    </citation>
    <scope>NUCLEOTIDE SEQUENCE</scope>
    <source>
        <strain evidence="10">ChiGjej1B1-2707</strain>
    </source>
</reference>
<evidence type="ECO:0000256" key="6">
    <source>
        <dbReference type="ARBA" id="ARBA00023146"/>
    </source>
</evidence>
<dbReference type="GO" id="GO:0004818">
    <property type="term" value="F:glutamate-tRNA ligase activity"/>
    <property type="evidence" value="ECO:0007669"/>
    <property type="project" value="TreeGrafter"/>
</dbReference>
<dbReference type="NCBIfam" id="NF004314">
    <property type="entry name" value="PRK05710.1-3"/>
    <property type="match status" value="1"/>
</dbReference>
<protein>
    <recommendedName>
        <fullName evidence="7">Glutamyl-Q tRNA(Asp) synthetase</fullName>
        <shortName evidence="7">Glu-Q-RSs</shortName>
        <ecNumber evidence="7">6.1.1.-</ecNumber>
    </recommendedName>
</protein>
<keyword evidence="6 7" id="KW-0030">Aminoacyl-tRNA synthetase</keyword>
<dbReference type="AlphaFoldDB" id="A0A9D1A162"/>
<dbReference type="InterPro" id="IPR000924">
    <property type="entry name" value="Glu/Gln-tRNA-synth"/>
</dbReference>
<evidence type="ECO:0000313" key="10">
    <source>
        <dbReference type="EMBL" id="HIR01986.1"/>
    </source>
</evidence>
<feature type="binding site" evidence="7">
    <location>
        <position position="64"/>
    </location>
    <ligand>
        <name>L-glutamate</name>
        <dbReference type="ChEBI" id="CHEBI:29985"/>
    </ligand>
</feature>
<reference evidence="10" key="1">
    <citation type="submission" date="2020-10" db="EMBL/GenBank/DDBJ databases">
        <authorList>
            <person name="Gilroy R."/>
        </authorList>
    </citation>
    <scope>NUCLEOTIDE SEQUENCE</scope>
    <source>
        <strain evidence="10">ChiGjej1B1-2707</strain>
    </source>
</reference>
<feature type="binding site" evidence="7">
    <location>
        <position position="264"/>
    </location>
    <ligand>
        <name>ATP</name>
        <dbReference type="ChEBI" id="CHEBI:30616"/>
    </ligand>
</feature>
<dbReference type="EMBL" id="DVGB01000087">
    <property type="protein sequence ID" value="HIR01986.1"/>
    <property type="molecule type" value="Genomic_DNA"/>
</dbReference>
<name>A0A9D1A162_9ACTN</name>
<dbReference type="NCBIfam" id="NF004315">
    <property type="entry name" value="PRK05710.1-4"/>
    <property type="match status" value="1"/>
</dbReference>
<dbReference type="InterPro" id="IPR001412">
    <property type="entry name" value="aa-tRNA-synth_I_CS"/>
</dbReference>
<comment type="cofactor">
    <cofactor evidence="7">
        <name>Zn(2+)</name>
        <dbReference type="ChEBI" id="CHEBI:29105"/>
    </cofactor>
    <text evidence="7">Binds 1 zinc ion per subunit.</text>
</comment>
<feature type="binding site" evidence="7">
    <location>
        <position position="145"/>
    </location>
    <ligand>
        <name>Zn(2+)</name>
        <dbReference type="ChEBI" id="CHEBI:29105"/>
    </ligand>
</feature>
<feature type="short sequence motif" description="'HIGH' region" evidence="7">
    <location>
        <begin position="31"/>
        <end position="41"/>
    </location>
</feature>
<comment type="caution">
    <text evidence="10">The sequence shown here is derived from an EMBL/GenBank/DDBJ whole genome shotgun (WGS) entry which is preliminary data.</text>
</comment>
<evidence type="ECO:0000313" key="11">
    <source>
        <dbReference type="Proteomes" id="UP000824261"/>
    </source>
</evidence>
<keyword evidence="5 7" id="KW-0067">ATP-binding</keyword>
<dbReference type="PANTHER" id="PTHR43311:SF1">
    <property type="entry name" value="GLUTAMYL-Q TRNA(ASP) SYNTHETASE"/>
    <property type="match status" value="1"/>
</dbReference>
<feature type="binding site" evidence="7">
    <location>
        <position position="205"/>
    </location>
    <ligand>
        <name>L-glutamate</name>
        <dbReference type="ChEBI" id="CHEBI:29985"/>
    </ligand>
</feature>
<dbReference type="EC" id="6.1.1.-" evidence="7"/>
<dbReference type="InterPro" id="IPR022380">
    <property type="entry name" value="Glu-Q_tRNA(Asp)_Synthase"/>
</dbReference>
<dbReference type="SUPFAM" id="SSF52374">
    <property type="entry name" value="Nucleotidylyl transferase"/>
    <property type="match status" value="1"/>
</dbReference>
<dbReference type="PANTHER" id="PTHR43311">
    <property type="entry name" value="GLUTAMATE--TRNA LIGASE"/>
    <property type="match status" value="1"/>
</dbReference>
<evidence type="ECO:0000256" key="5">
    <source>
        <dbReference type="ARBA" id="ARBA00022840"/>
    </source>
</evidence>
<keyword evidence="1 7" id="KW-0436">Ligase</keyword>
<dbReference type="GO" id="GO:0006400">
    <property type="term" value="P:tRNA modification"/>
    <property type="evidence" value="ECO:0007669"/>
    <property type="project" value="InterPro"/>
</dbReference>
<accession>A0A9D1A162</accession>
<feature type="domain" description="Glutamyl/glutaminyl-tRNA synthetase class Ib catalytic" evidence="9">
    <location>
        <begin position="28"/>
        <end position="296"/>
    </location>
</feature>
<dbReference type="GO" id="GO:0008270">
    <property type="term" value="F:zinc ion binding"/>
    <property type="evidence" value="ECO:0007669"/>
    <property type="project" value="UniProtKB-UniRule"/>
</dbReference>
<dbReference type="GO" id="GO:0006424">
    <property type="term" value="P:glutamyl-tRNA aminoacylation"/>
    <property type="evidence" value="ECO:0007669"/>
    <property type="project" value="InterPro"/>
</dbReference>
<feature type="binding site" evidence="7">
    <location>
        <position position="223"/>
    </location>
    <ligand>
        <name>L-glutamate</name>
        <dbReference type="ChEBI" id="CHEBI:29985"/>
    </ligand>
</feature>
<evidence type="ECO:0000259" key="9">
    <source>
        <dbReference type="Pfam" id="PF00749"/>
    </source>
</evidence>
<feature type="binding site" evidence="7">
    <location>
        <position position="120"/>
    </location>
    <ligand>
        <name>Zn(2+)</name>
        <dbReference type="ChEBI" id="CHEBI:29105"/>
    </ligand>
</feature>
<dbReference type="Proteomes" id="UP000824261">
    <property type="component" value="Unassembled WGS sequence"/>
</dbReference>
<dbReference type="GO" id="GO:0005524">
    <property type="term" value="F:ATP binding"/>
    <property type="evidence" value="ECO:0007669"/>
    <property type="project" value="UniProtKB-KW"/>
</dbReference>
<feature type="binding site" evidence="7">
    <location>
        <position position="122"/>
    </location>
    <ligand>
        <name>Zn(2+)</name>
        <dbReference type="ChEBI" id="CHEBI:29105"/>
    </ligand>
</feature>
<dbReference type="GO" id="GO:0005829">
    <property type="term" value="C:cytosol"/>
    <property type="evidence" value="ECO:0007669"/>
    <property type="project" value="TreeGrafter"/>
</dbReference>
<evidence type="ECO:0000256" key="2">
    <source>
        <dbReference type="ARBA" id="ARBA00022723"/>
    </source>
</evidence>
<evidence type="ECO:0000256" key="7">
    <source>
        <dbReference type="HAMAP-Rule" id="MF_01428"/>
    </source>
</evidence>
<dbReference type="Gene3D" id="3.40.50.620">
    <property type="entry name" value="HUPs"/>
    <property type="match status" value="1"/>
</dbReference>
<dbReference type="InterPro" id="IPR020058">
    <property type="entry name" value="Glu/Gln-tRNA-synth_Ib_cat-dom"/>
</dbReference>
<evidence type="ECO:0000256" key="8">
    <source>
        <dbReference type="RuleBase" id="RU363037"/>
    </source>
</evidence>
<comment type="similarity">
    <text evidence="7">Belongs to the class-I aminoacyl-tRNA synthetase family. GluQ subfamily.</text>
</comment>
<feature type="binding site" evidence="7">
    <location>
        <begin position="28"/>
        <end position="32"/>
    </location>
    <ligand>
        <name>L-glutamate</name>
        <dbReference type="ChEBI" id="CHEBI:29985"/>
    </ligand>
</feature>
<keyword evidence="3 7" id="KW-0547">Nucleotide-binding</keyword>
<evidence type="ECO:0000256" key="1">
    <source>
        <dbReference type="ARBA" id="ARBA00022598"/>
    </source>
</evidence>
<dbReference type="PROSITE" id="PS00178">
    <property type="entry name" value="AA_TRNA_LIGASE_I"/>
    <property type="match status" value="1"/>
</dbReference>
<dbReference type="InterPro" id="IPR049940">
    <property type="entry name" value="GluQ/Sye"/>
</dbReference>
<gene>
    <name evidence="7 10" type="primary">gluQ</name>
    <name evidence="10" type="ORF">IAA69_06980</name>
</gene>
<dbReference type="InterPro" id="IPR014729">
    <property type="entry name" value="Rossmann-like_a/b/a_fold"/>
</dbReference>
<keyword evidence="8" id="KW-0648">Protein biosynthesis</keyword>
<dbReference type="PRINTS" id="PR00987">
    <property type="entry name" value="TRNASYNTHGLU"/>
</dbReference>
<feature type="short sequence motif" description="'KMSKS' region" evidence="7">
    <location>
        <begin position="261"/>
        <end position="265"/>
    </location>
</feature>
<dbReference type="HAMAP" id="MF_01428">
    <property type="entry name" value="Glu_Q_tRNA_synth"/>
    <property type="match status" value="1"/>
</dbReference>
<organism evidence="10 11">
    <name type="scientific">Candidatus Aveggerthella stercoripullorum</name>
    <dbReference type="NCBI Taxonomy" id="2840688"/>
    <lineage>
        <taxon>Bacteria</taxon>
        <taxon>Bacillati</taxon>
        <taxon>Actinomycetota</taxon>
        <taxon>Coriobacteriia</taxon>
        <taxon>Eggerthellales</taxon>
        <taxon>Eggerthellaceae</taxon>
        <taxon>Eggerthellaceae incertae sedis</taxon>
        <taxon>Candidatus Aveggerthella</taxon>
    </lineage>
</organism>